<keyword evidence="3" id="KW-0378">Hydrolase</keyword>
<evidence type="ECO:0000313" key="8">
    <source>
        <dbReference type="Proteomes" id="UP001500620"/>
    </source>
</evidence>
<feature type="chain" id="PRO_5046415704" description="Peptidase M10 metallopeptidase domain-containing protein" evidence="5">
    <location>
        <begin position="33"/>
        <end position="441"/>
    </location>
</feature>
<feature type="signal peptide" evidence="5">
    <location>
        <begin position="1"/>
        <end position="32"/>
    </location>
</feature>
<dbReference type="Pfam" id="PF00413">
    <property type="entry name" value="Peptidase_M10"/>
    <property type="match status" value="1"/>
</dbReference>
<dbReference type="InterPro" id="IPR001818">
    <property type="entry name" value="Pept_M10_metallopeptidase"/>
</dbReference>
<dbReference type="EMBL" id="BAABAT010000098">
    <property type="protein sequence ID" value="GAA4264119.1"/>
    <property type="molecule type" value="Genomic_DNA"/>
</dbReference>
<accession>A0ABP8DW34</accession>
<evidence type="ECO:0000313" key="7">
    <source>
        <dbReference type="EMBL" id="GAA4264119.1"/>
    </source>
</evidence>
<evidence type="ECO:0000256" key="1">
    <source>
        <dbReference type="ARBA" id="ARBA00022670"/>
    </source>
</evidence>
<keyword evidence="2" id="KW-0479">Metal-binding</keyword>
<name>A0ABP8DW34_9ACTN</name>
<dbReference type="InterPro" id="IPR024079">
    <property type="entry name" value="MetalloPept_cat_dom_sf"/>
</dbReference>
<evidence type="ECO:0000256" key="3">
    <source>
        <dbReference type="ARBA" id="ARBA00022801"/>
    </source>
</evidence>
<proteinExistence type="predicted"/>
<keyword evidence="4" id="KW-0862">Zinc</keyword>
<evidence type="ECO:0000256" key="5">
    <source>
        <dbReference type="SAM" id="SignalP"/>
    </source>
</evidence>
<evidence type="ECO:0000256" key="4">
    <source>
        <dbReference type="ARBA" id="ARBA00022833"/>
    </source>
</evidence>
<keyword evidence="1" id="KW-0645">Protease</keyword>
<comment type="caution">
    <text evidence="7">The sequence shown here is derived from an EMBL/GenBank/DDBJ whole genome shotgun (WGS) entry which is preliminary data.</text>
</comment>
<gene>
    <name evidence="7" type="ORF">GCM10022255_114820</name>
</gene>
<evidence type="ECO:0000256" key="2">
    <source>
        <dbReference type="ARBA" id="ARBA00022723"/>
    </source>
</evidence>
<reference evidence="8" key="1">
    <citation type="journal article" date="2019" name="Int. J. Syst. Evol. Microbiol.">
        <title>The Global Catalogue of Microorganisms (GCM) 10K type strain sequencing project: providing services to taxonomists for standard genome sequencing and annotation.</title>
        <authorList>
            <consortium name="The Broad Institute Genomics Platform"/>
            <consortium name="The Broad Institute Genome Sequencing Center for Infectious Disease"/>
            <person name="Wu L."/>
            <person name="Ma J."/>
        </authorList>
    </citation>
    <scope>NUCLEOTIDE SEQUENCE [LARGE SCALE GENOMIC DNA]</scope>
    <source>
        <strain evidence="8">JCM 17441</strain>
    </source>
</reference>
<evidence type="ECO:0000259" key="6">
    <source>
        <dbReference type="Pfam" id="PF00413"/>
    </source>
</evidence>
<dbReference type="Proteomes" id="UP001500620">
    <property type="component" value="Unassembled WGS sequence"/>
</dbReference>
<protein>
    <recommendedName>
        <fullName evidence="6">Peptidase M10 metallopeptidase domain-containing protein</fullName>
    </recommendedName>
</protein>
<dbReference type="SUPFAM" id="SSF55486">
    <property type="entry name" value="Metalloproteases ('zincins'), catalytic domain"/>
    <property type="match status" value="1"/>
</dbReference>
<dbReference type="Gene3D" id="3.40.390.10">
    <property type="entry name" value="Collagenase (Catalytic Domain)"/>
    <property type="match status" value="1"/>
</dbReference>
<feature type="domain" description="Peptidase M10 metallopeptidase" evidence="6">
    <location>
        <begin position="110"/>
        <end position="263"/>
    </location>
</feature>
<keyword evidence="5" id="KW-0732">Signal</keyword>
<keyword evidence="8" id="KW-1185">Reference proteome</keyword>
<sequence length="441" mass="47374">MLKGYTMMKRRNRWLVRAVVCLAAIASGLVLAPQAAPAYTLQTFNGACNGPGQDPLKFGKGTVNVVLHYGESKALFFDILKILAVMRDVHDQINQMGGSSVHIGSVTATTDPFTFGTPFSDTTPTIHVGFAPSLADPSFDGEGSPLKPANSCTYTEAHVAFLDFDTHRWTFGDPADFWLAGASDTATAVCKPPTPPGTPNCATVNPTYFQPVYLHELLHAFGLAHSDSTFSFMNYGDRPWANRPAGDKIRPLPDDLRAMRYLYPDTSNDRYEIGVLDNWDDDSTLSSIAPKAAYARPLCAPSLGTDFDSAPGHRFAYYPCGTGGPNAGSIVACEGDSLKTRFALVNYGTGDVEGTVSLYFSTDSTFDLGSDIYAGDLDTSLVAAGSKLHSRAWKVPALTSGTKYYTILYVTMWKPAATGAAVDPATMSSDWIPLRGTIEGC</sequence>
<organism evidence="7 8">
    <name type="scientific">Dactylosporangium darangshiense</name>
    <dbReference type="NCBI Taxonomy" id="579108"/>
    <lineage>
        <taxon>Bacteria</taxon>
        <taxon>Bacillati</taxon>
        <taxon>Actinomycetota</taxon>
        <taxon>Actinomycetes</taxon>
        <taxon>Micromonosporales</taxon>
        <taxon>Micromonosporaceae</taxon>
        <taxon>Dactylosporangium</taxon>
    </lineage>
</organism>